<accession>A0A085ZSF3</accession>
<dbReference type="InterPro" id="IPR025665">
    <property type="entry name" value="Beta-barrel_OMP_2"/>
</dbReference>
<dbReference type="OrthoDB" id="947434at2"/>
<gene>
    <name evidence="2" type="ORF">IW19_18455</name>
</gene>
<dbReference type="EMBL" id="JPRL01000001">
    <property type="protein sequence ID" value="KFF07367.1"/>
    <property type="molecule type" value="Genomic_DNA"/>
</dbReference>
<protein>
    <recommendedName>
        <fullName evidence="1">Outer membrane protein beta-barrel domain-containing protein</fullName>
    </recommendedName>
</protein>
<evidence type="ECO:0000313" key="3">
    <source>
        <dbReference type="Proteomes" id="UP000028715"/>
    </source>
</evidence>
<proteinExistence type="predicted"/>
<evidence type="ECO:0000259" key="1">
    <source>
        <dbReference type="Pfam" id="PF13568"/>
    </source>
</evidence>
<reference evidence="2 3" key="1">
    <citation type="submission" date="2014-07" db="EMBL/GenBank/DDBJ databases">
        <title>Genome of Flavobacterium reichenbachii LMG 25512.</title>
        <authorList>
            <person name="Stropko S.J."/>
            <person name="Pipes S.E."/>
            <person name="Newman J.D."/>
        </authorList>
    </citation>
    <scope>NUCLEOTIDE SEQUENCE [LARGE SCALE GENOMIC DNA]</scope>
    <source>
        <strain evidence="2 3">LMG 25512</strain>
    </source>
</reference>
<dbReference type="eggNOG" id="COG3637">
    <property type="taxonomic scope" value="Bacteria"/>
</dbReference>
<feature type="domain" description="Outer membrane protein beta-barrel" evidence="1">
    <location>
        <begin position="28"/>
        <end position="170"/>
    </location>
</feature>
<dbReference type="RefSeq" id="WP_035686951.1">
    <property type="nucleotide sequence ID" value="NZ_JPRL01000001.1"/>
</dbReference>
<sequence length="205" mass="23181">MSSKKILIFTTVFLSLIKIHAQDIVKPGIRAGLGLSTISEMHASYKADFYAGAFAQINLTKYYSLQPEINYSRQGSNNVGRNYFDEAAQTDRVEYRDLKMEYLSLGIMNKFTFGPGLQLQVGPSLDILLNDNLVVRKTANDLAVVAGIAYAFPSGITIEARFKKGLFDVLDSDYYYNDRNDYYLFGDYNTNNNFQIGISYTFKVK</sequence>
<dbReference type="Proteomes" id="UP000028715">
    <property type="component" value="Unassembled WGS sequence"/>
</dbReference>
<name>A0A085ZSF3_9FLAO</name>
<keyword evidence="3" id="KW-1185">Reference proteome</keyword>
<dbReference type="Pfam" id="PF13568">
    <property type="entry name" value="OMP_b-brl_2"/>
    <property type="match status" value="1"/>
</dbReference>
<evidence type="ECO:0000313" key="2">
    <source>
        <dbReference type="EMBL" id="KFF07367.1"/>
    </source>
</evidence>
<dbReference type="AlphaFoldDB" id="A0A085ZSF3"/>
<organism evidence="2 3">
    <name type="scientific">Flavobacterium reichenbachii</name>
    <dbReference type="NCBI Taxonomy" id="362418"/>
    <lineage>
        <taxon>Bacteria</taxon>
        <taxon>Pseudomonadati</taxon>
        <taxon>Bacteroidota</taxon>
        <taxon>Flavobacteriia</taxon>
        <taxon>Flavobacteriales</taxon>
        <taxon>Flavobacteriaceae</taxon>
        <taxon>Flavobacterium</taxon>
    </lineage>
</organism>
<comment type="caution">
    <text evidence="2">The sequence shown here is derived from an EMBL/GenBank/DDBJ whole genome shotgun (WGS) entry which is preliminary data.</text>
</comment>
<dbReference type="STRING" id="362418.IW19_18455"/>